<sequence length="102" mass="11584">MFNGVTLTPPGQCSRNLRTVLREQRTTFLPLSAPWKAVEEAMLGGTPGRAAARPSTVCRRGFYGDRRACEHTHPEYKRKYYFLFVNSEIPSPISRPCRPSQL</sequence>
<dbReference type="AlphaFoldDB" id="J0WW05"/>
<name>J0WW05_AURST</name>
<evidence type="ECO:0000313" key="2">
    <source>
        <dbReference type="Proteomes" id="UP000006514"/>
    </source>
</evidence>
<proteinExistence type="predicted"/>
<reference evidence="2" key="1">
    <citation type="journal article" date="2012" name="Science">
        <title>The Paleozoic origin of enzymatic lignin decomposition reconstructed from 31 fungal genomes.</title>
        <authorList>
            <person name="Floudas D."/>
            <person name="Binder M."/>
            <person name="Riley R."/>
            <person name="Barry K."/>
            <person name="Blanchette R.A."/>
            <person name="Henrissat B."/>
            <person name="Martinez A.T."/>
            <person name="Otillar R."/>
            <person name="Spatafora J.W."/>
            <person name="Yadav J.S."/>
            <person name="Aerts A."/>
            <person name="Benoit I."/>
            <person name="Boyd A."/>
            <person name="Carlson A."/>
            <person name="Copeland A."/>
            <person name="Coutinho P.M."/>
            <person name="de Vries R.P."/>
            <person name="Ferreira P."/>
            <person name="Findley K."/>
            <person name="Foster B."/>
            <person name="Gaskell J."/>
            <person name="Glotzer D."/>
            <person name="Gorecki P."/>
            <person name="Heitman J."/>
            <person name="Hesse C."/>
            <person name="Hori C."/>
            <person name="Igarashi K."/>
            <person name="Jurgens J.A."/>
            <person name="Kallen N."/>
            <person name="Kersten P."/>
            <person name="Kohler A."/>
            <person name="Kuees U."/>
            <person name="Kumar T.K.A."/>
            <person name="Kuo A."/>
            <person name="LaButti K."/>
            <person name="Larrondo L.F."/>
            <person name="Lindquist E."/>
            <person name="Ling A."/>
            <person name="Lombard V."/>
            <person name="Lucas S."/>
            <person name="Lundell T."/>
            <person name="Martin R."/>
            <person name="McLaughlin D.J."/>
            <person name="Morgenstern I."/>
            <person name="Morin E."/>
            <person name="Murat C."/>
            <person name="Nagy L.G."/>
            <person name="Nolan M."/>
            <person name="Ohm R.A."/>
            <person name="Patyshakuliyeva A."/>
            <person name="Rokas A."/>
            <person name="Ruiz-Duenas F.J."/>
            <person name="Sabat G."/>
            <person name="Salamov A."/>
            <person name="Samejima M."/>
            <person name="Schmutz J."/>
            <person name="Slot J.C."/>
            <person name="St John F."/>
            <person name="Stenlid J."/>
            <person name="Sun H."/>
            <person name="Sun S."/>
            <person name="Syed K."/>
            <person name="Tsang A."/>
            <person name="Wiebenga A."/>
            <person name="Young D."/>
            <person name="Pisabarro A."/>
            <person name="Eastwood D.C."/>
            <person name="Martin F."/>
            <person name="Cullen D."/>
            <person name="Grigoriev I.V."/>
            <person name="Hibbett D.S."/>
        </authorList>
    </citation>
    <scope>NUCLEOTIDE SEQUENCE [LARGE SCALE GENOMIC DNA]</scope>
    <source>
        <strain evidence="2">TFB10046</strain>
    </source>
</reference>
<protein>
    <submittedName>
        <fullName evidence="1">Uncharacterized protein</fullName>
    </submittedName>
</protein>
<keyword evidence="2" id="KW-1185">Reference proteome</keyword>
<dbReference type="Proteomes" id="UP000006514">
    <property type="component" value="Unassembled WGS sequence"/>
</dbReference>
<evidence type="ECO:0000313" key="1">
    <source>
        <dbReference type="EMBL" id="EJD37598.1"/>
    </source>
</evidence>
<accession>J0WW05</accession>
<dbReference type="KEGG" id="adl:AURDEDRAFT_187995"/>
<gene>
    <name evidence="1" type="ORF">AURDEDRAFT_187995</name>
</gene>
<organism evidence="1 2">
    <name type="scientific">Auricularia subglabra (strain TFB-10046 / SS5)</name>
    <name type="common">White-rot fungus</name>
    <name type="synonym">Auricularia delicata (strain TFB10046)</name>
    <dbReference type="NCBI Taxonomy" id="717982"/>
    <lineage>
        <taxon>Eukaryota</taxon>
        <taxon>Fungi</taxon>
        <taxon>Dikarya</taxon>
        <taxon>Basidiomycota</taxon>
        <taxon>Agaricomycotina</taxon>
        <taxon>Agaricomycetes</taxon>
        <taxon>Auriculariales</taxon>
        <taxon>Auriculariaceae</taxon>
        <taxon>Auricularia</taxon>
    </lineage>
</organism>
<dbReference type="InParanoid" id="J0WW05"/>
<dbReference type="EMBL" id="JH687837">
    <property type="protein sequence ID" value="EJD37598.1"/>
    <property type="molecule type" value="Genomic_DNA"/>
</dbReference>